<evidence type="ECO:0000256" key="9">
    <source>
        <dbReference type="ARBA" id="ARBA00023588"/>
    </source>
</evidence>
<dbReference type="Proteomes" id="UP000032431">
    <property type="component" value="Chromosome I"/>
</dbReference>
<keyword evidence="15" id="KW-1185">Reference proteome</keyword>
<keyword evidence="3" id="KW-0808">Transferase</keyword>
<comment type="subcellular location">
    <subcellularLocation>
        <location evidence="1">Cell membrane</location>
        <topology evidence="1">Single-pass membrane protein</topology>
    </subcellularLocation>
</comment>
<evidence type="ECO:0000256" key="5">
    <source>
        <dbReference type="ARBA" id="ARBA00022729"/>
    </source>
</evidence>
<proteinExistence type="inferred from homology"/>
<dbReference type="GO" id="GO:0005886">
    <property type="term" value="C:plasma membrane"/>
    <property type="evidence" value="ECO:0007669"/>
    <property type="project" value="UniProtKB-SubCell"/>
</dbReference>
<dbReference type="InterPro" id="IPR044021">
    <property type="entry name" value="CrtO"/>
</dbReference>
<keyword evidence="6 13" id="KW-1133">Transmembrane helix</keyword>
<reference evidence="15" key="1">
    <citation type="submission" date="2014-07" db="EMBL/GenBank/DDBJ databases">
        <authorList>
            <person name="Wibberg D."/>
        </authorList>
    </citation>
    <scope>NUCLEOTIDE SEQUENCE [LARGE SCALE GENOMIC DNA]</scope>
    <source>
        <strain evidence="15">DG5</strain>
    </source>
</reference>
<dbReference type="AlphaFoldDB" id="A0A078KM89"/>
<protein>
    <recommendedName>
        <fullName evidence="11">Glycosyl-4,4'-diaponeurosporenoate acyltransferase</fullName>
    </recommendedName>
</protein>
<dbReference type="OrthoDB" id="3783432at2"/>
<evidence type="ECO:0000256" key="12">
    <source>
        <dbReference type="ARBA" id="ARBA00025324"/>
    </source>
</evidence>
<feature type="transmembrane region" description="Helical" evidence="13">
    <location>
        <begin position="12"/>
        <end position="31"/>
    </location>
</feature>
<comment type="pathway">
    <text evidence="9">Carotenoid biosynthesis; staphyloxanthin biosynthesis; staphyloxanthin from farnesyl diphosphate: step 5/5.</text>
</comment>
<evidence type="ECO:0000256" key="8">
    <source>
        <dbReference type="ARBA" id="ARBA00023315"/>
    </source>
</evidence>
<dbReference type="EMBL" id="LM995447">
    <property type="protein sequence ID" value="CDZ23642.1"/>
    <property type="molecule type" value="Genomic_DNA"/>
</dbReference>
<evidence type="ECO:0000256" key="4">
    <source>
        <dbReference type="ARBA" id="ARBA00022692"/>
    </source>
</evidence>
<keyword evidence="5" id="KW-0732">Signal</keyword>
<gene>
    <name evidence="14" type="ORF">CCDG5_0504</name>
</gene>
<keyword evidence="8" id="KW-0012">Acyltransferase</keyword>
<dbReference type="STRING" id="29343.CCDG5_0504"/>
<dbReference type="PATRIC" id="fig|29343.3.peg.529"/>
<evidence type="ECO:0000256" key="1">
    <source>
        <dbReference type="ARBA" id="ARBA00004162"/>
    </source>
</evidence>
<sequence length="172" mass="20814">MGNLVCVVRIKFFRVSLLVFILISLAMTVICEKLPDRLFYYKKWMYRERKWENHGRIYDTYFGVKKWKTKLPDISDFMKWRFNKKHLAGSNKDYLSVFLMESCKSEFTHWMIILSTLFFVFWSNVTTMIIMFLLACVLNLPYIIIQRYNRPRLVRLLRKNIANEVELKTANV</sequence>
<evidence type="ECO:0000256" key="2">
    <source>
        <dbReference type="ARBA" id="ARBA00022475"/>
    </source>
</evidence>
<dbReference type="GO" id="GO:0016746">
    <property type="term" value="F:acyltransferase activity"/>
    <property type="evidence" value="ECO:0007669"/>
    <property type="project" value="UniProtKB-KW"/>
</dbReference>
<organism evidence="14 15">
    <name type="scientific">[Clostridium] cellulosi</name>
    <dbReference type="NCBI Taxonomy" id="29343"/>
    <lineage>
        <taxon>Bacteria</taxon>
        <taxon>Bacillati</taxon>
        <taxon>Bacillota</taxon>
        <taxon>Clostridia</taxon>
        <taxon>Eubacteriales</taxon>
        <taxon>Oscillospiraceae</taxon>
        <taxon>Oscillospiraceae incertae sedis</taxon>
    </lineage>
</organism>
<accession>A0A078KM89</accession>
<name>A0A078KM89_9FIRM</name>
<keyword evidence="4 13" id="KW-0812">Transmembrane</keyword>
<evidence type="ECO:0000313" key="15">
    <source>
        <dbReference type="Proteomes" id="UP000032431"/>
    </source>
</evidence>
<keyword evidence="2" id="KW-1003">Cell membrane</keyword>
<evidence type="ECO:0000256" key="13">
    <source>
        <dbReference type="SAM" id="Phobius"/>
    </source>
</evidence>
<feature type="transmembrane region" description="Helical" evidence="13">
    <location>
        <begin position="128"/>
        <end position="145"/>
    </location>
</feature>
<dbReference type="UniPathway" id="UPA00029">
    <property type="reaction ID" value="UER00560"/>
</dbReference>
<comment type="similarity">
    <text evidence="10">Belongs to the acyltransferase CrtO family.</text>
</comment>
<evidence type="ECO:0000256" key="7">
    <source>
        <dbReference type="ARBA" id="ARBA00023136"/>
    </source>
</evidence>
<comment type="function">
    <text evidence="12">Catalyzes the acylation of glycosyl-4,4'-diaponeurosporenoate, i.e. the esterification of glucose at the C6'' position with the carboxyl group of the C(15) fatty acid 12-methyltetradecanoic acid, to yield staphyloxanthin. This is the last step in the biosynthesis of this orange pigment, present in most staphylococci strains.</text>
</comment>
<dbReference type="HOGENOM" id="CLU_133300_1_0_9"/>
<evidence type="ECO:0000313" key="14">
    <source>
        <dbReference type="EMBL" id="CDZ23642.1"/>
    </source>
</evidence>
<evidence type="ECO:0000256" key="3">
    <source>
        <dbReference type="ARBA" id="ARBA00022679"/>
    </source>
</evidence>
<dbReference type="Pfam" id="PF18927">
    <property type="entry name" value="CrtO"/>
    <property type="match status" value="1"/>
</dbReference>
<evidence type="ECO:0000256" key="11">
    <source>
        <dbReference type="ARBA" id="ARBA00023667"/>
    </source>
</evidence>
<dbReference type="KEGG" id="ccel:CCDG5_0504"/>
<evidence type="ECO:0000256" key="6">
    <source>
        <dbReference type="ARBA" id="ARBA00022989"/>
    </source>
</evidence>
<keyword evidence="7 13" id="KW-0472">Membrane</keyword>
<evidence type="ECO:0000256" key="10">
    <source>
        <dbReference type="ARBA" id="ARBA00023603"/>
    </source>
</evidence>